<organism evidence="7 8">
    <name type="scientific">Blepharisma stoltei</name>
    <dbReference type="NCBI Taxonomy" id="1481888"/>
    <lineage>
        <taxon>Eukaryota</taxon>
        <taxon>Sar</taxon>
        <taxon>Alveolata</taxon>
        <taxon>Ciliophora</taxon>
        <taxon>Postciliodesmatophora</taxon>
        <taxon>Heterotrichea</taxon>
        <taxon>Heterotrichida</taxon>
        <taxon>Blepharismidae</taxon>
        <taxon>Blepharisma</taxon>
    </lineage>
</organism>
<evidence type="ECO:0000313" key="8">
    <source>
        <dbReference type="Proteomes" id="UP001162131"/>
    </source>
</evidence>
<evidence type="ECO:0000256" key="3">
    <source>
        <dbReference type="ARBA" id="ARBA00022833"/>
    </source>
</evidence>
<dbReference type="GO" id="GO:0008270">
    <property type="term" value="F:zinc ion binding"/>
    <property type="evidence" value="ECO:0007669"/>
    <property type="project" value="UniProtKB-KW"/>
</dbReference>
<dbReference type="InterPro" id="IPR011016">
    <property type="entry name" value="Znf_RING-CH"/>
</dbReference>
<dbReference type="InterPro" id="IPR000253">
    <property type="entry name" value="FHA_dom"/>
</dbReference>
<feature type="domain" description="RING-CH-type" evidence="6">
    <location>
        <begin position="132"/>
        <end position="208"/>
    </location>
</feature>
<evidence type="ECO:0000256" key="1">
    <source>
        <dbReference type="ARBA" id="ARBA00022723"/>
    </source>
</evidence>
<evidence type="ECO:0000313" key="7">
    <source>
        <dbReference type="EMBL" id="CAG9327808.1"/>
    </source>
</evidence>
<dbReference type="SMART" id="SM00240">
    <property type="entry name" value="FHA"/>
    <property type="match status" value="1"/>
</dbReference>
<evidence type="ECO:0000259" key="5">
    <source>
        <dbReference type="PROSITE" id="PS50006"/>
    </source>
</evidence>
<dbReference type="SUPFAM" id="SSF49879">
    <property type="entry name" value="SMAD/FHA domain"/>
    <property type="match status" value="1"/>
</dbReference>
<dbReference type="Pfam" id="PF12906">
    <property type="entry name" value="RINGv"/>
    <property type="match status" value="1"/>
</dbReference>
<dbReference type="InterPro" id="IPR008984">
    <property type="entry name" value="SMAD_FHA_dom_sf"/>
</dbReference>
<evidence type="ECO:0008006" key="9">
    <source>
        <dbReference type="Google" id="ProtNLM"/>
    </source>
</evidence>
<dbReference type="SMART" id="SM00744">
    <property type="entry name" value="RINGv"/>
    <property type="match status" value="1"/>
</dbReference>
<keyword evidence="8" id="KW-1185">Reference proteome</keyword>
<dbReference type="Gene3D" id="3.30.40.10">
    <property type="entry name" value="Zinc/RING finger domain, C3HC4 (zinc finger)"/>
    <property type="match status" value="1"/>
</dbReference>
<dbReference type="CDD" id="cd00060">
    <property type="entry name" value="FHA"/>
    <property type="match status" value="1"/>
</dbReference>
<reference evidence="7" key="1">
    <citation type="submission" date="2021-09" db="EMBL/GenBank/DDBJ databases">
        <authorList>
            <consortium name="AG Swart"/>
            <person name="Singh M."/>
            <person name="Singh A."/>
            <person name="Seah K."/>
            <person name="Emmerich C."/>
        </authorList>
    </citation>
    <scope>NUCLEOTIDE SEQUENCE</scope>
    <source>
        <strain evidence="7">ATCC30299</strain>
    </source>
</reference>
<dbReference type="AlphaFoldDB" id="A0AAU9JKN5"/>
<feature type="region of interest" description="Disordered" evidence="4">
    <location>
        <begin position="344"/>
        <end position="375"/>
    </location>
</feature>
<comment type="caution">
    <text evidence="7">The sequence shown here is derived from an EMBL/GenBank/DDBJ whole genome shotgun (WGS) entry which is preliminary data.</text>
</comment>
<accession>A0AAU9JKN5</accession>
<name>A0AAU9JKN5_9CILI</name>
<keyword evidence="1" id="KW-0479">Metal-binding</keyword>
<dbReference type="SUPFAM" id="SSF57850">
    <property type="entry name" value="RING/U-box"/>
    <property type="match status" value="1"/>
</dbReference>
<evidence type="ECO:0000256" key="2">
    <source>
        <dbReference type="ARBA" id="ARBA00022771"/>
    </source>
</evidence>
<keyword evidence="2" id="KW-0863">Zinc-finger</keyword>
<dbReference type="Gene3D" id="2.60.200.20">
    <property type="match status" value="1"/>
</dbReference>
<dbReference type="Pfam" id="PF00498">
    <property type="entry name" value="FHA"/>
    <property type="match status" value="1"/>
</dbReference>
<dbReference type="CDD" id="cd16495">
    <property type="entry name" value="RING_CH-C4HC3_MARCH"/>
    <property type="match status" value="1"/>
</dbReference>
<evidence type="ECO:0000256" key="4">
    <source>
        <dbReference type="SAM" id="MobiDB-lite"/>
    </source>
</evidence>
<dbReference type="InterPro" id="IPR013083">
    <property type="entry name" value="Znf_RING/FYVE/PHD"/>
</dbReference>
<dbReference type="Proteomes" id="UP001162131">
    <property type="component" value="Unassembled WGS sequence"/>
</dbReference>
<keyword evidence="3" id="KW-0862">Zinc</keyword>
<dbReference type="EMBL" id="CAJZBQ010000044">
    <property type="protein sequence ID" value="CAG9327808.1"/>
    <property type="molecule type" value="Genomic_DNA"/>
</dbReference>
<dbReference type="PROSITE" id="PS50006">
    <property type="entry name" value="FHA_DOMAIN"/>
    <property type="match status" value="1"/>
</dbReference>
<evidence type="ECO:0000259" key="6">
    <source>
        <dbReference type="PROSITE" id="PS51292"/>
    </source>
</evidence>
<sequence length="375" mass="42635">MSFPLSIRTLTWTRDSHGLFDYETKSVIAKNFKTVKTGRVVIAGDNCDFNCESSLPREGALVQVNEVNGEYIVRAEKQERFWFVVKEYSSDDGNKGYKLNEEDIVKIGRIKLKVKEINTKGYEPIQETKEEERLMNGAACRFCLGDTEKDSNPLITPCKCAGSMKYIHYKCLQVWLMEKVKTKQTGNSVSYSWSQLQCEICKEAYPTSIRIEGKTWQLIDVNKPPLPYIILQDLRSERTEQSLHVLSSVDNSAIKIGRGHENEIRISDISVSRLHSTIKVTKSGFYLEDNNSKFGTLVLARKPVLLKRNSSLVIQCKRTVIYFSLKEPRNLISICLVCCGSNSQVAPEPGQVDERASEMDGEEEEESEQEEDRSA</sequence>
<gene>
    <name evidence="7" type="ORF">BSTOLATCC_MIC44436</name>
</gene>
<dbReference type="PANTHER" id="PTHR46210:SF1">
    <property type="entry name" value="FHA DOMAIN-CONTAINING PROTEIN"/>
    <property type="match status" value="1"/>
</dbReference>
<feature type="compositionally biased region" description="Acidic residues" evidence="4">
    <location>
        <begin position="359"/>
        <end position="375"/>
    </location>
</feature>
<dbReference type="PROSITE" id="PS51292">
    <property type="entry name" value="ZF_RING_CH"/>
    <property type="match status" value="1"/>
</dbReference>
<feature type="domain" description="FHA" evidence="5">
    <location>
        <begin position="254"/>
        <end position="303"/>
    </location>
</feature>
<proteinExistence type="predicted"/>
<protein>
    <recommendedName>
        <fullName evidence="9">RING-CH-type domain-containing protein</fullName>
    </recommendedName>
</protein>
<dbReference type="PANTHER" id="PTHR46210">
    <property type="entry name" value="FHA DOMAIN-CONTAINING PROTEIN"/>
    <property type="match status" value="1"/>
</dbReference>